<evidence type="ECO:0000313" key="5">
    <source>
        <dbReference type="EMBL" id="KAK9944422.1"/>
    </source>
</evidence>
<dbReference type="PANTHER" id="PTHR33463">
    <property type="entry name" value="NB-ARC DOMAIN-CONTAINING PROTEIN-RELATED"/>
    <property type="match status" value="1"/>
</dbReference>
<dbReference type="EMBL" id="JBEDUW010000002">
    <property type="protein sequence ID" value="KAK9944422.1"/>
    <property type="molecule type" value="Genomic_DNA"/>
</dbReference>
<gene>
    <name evidence="5" type="ORF">M0R45_009992</name>
</gene>
<reference evidence="5 6" key="1">
    <citation type="journal article" date="2023" name="G3 (Bethesda)">
        <title>A chromosome-length genome assembly and annotation of blackberry (Rubus argutus, cv. 'Hillquist').</title>
        <authorList>
            <person name="Bruna T."/>
            <person name="Aryal R."/>
            <person name="Dudchenko O."/>
            <person name="Sargent D.J."/>
            <person name="Mead D."/>
            <person name="Buti M."/>
            <person name="Cavallini A."/>
            <person name="Hytonen T."/>
            <person name="Andres J."/>
            <person name="Pham M."/>
            <person name="Weisz D."/>
            <person name="Mascagni F."/>
            <person name="Usai G."/>
            <person name="Natali L."/>
            <person name="Bassil N."/>
            <person name="Fernandez G.E."/>
            <person name="Lomsadze A."/>
            <person name="Armour M."/>
            <person name="Olukolu B."/>
            <person name="Poorten T."/>
            <person name="Britton C."/>
            <person name="Davik J."/>
            <person name="Ashrafi H."/>
            <person name="Aiden E.L."/>
            <person name="Borodovsky M."/>
            <person name="Worthington M."/>
        </authorList>
    </citation>
    <scope>NUCLEOTIDE SEQUENCE [LARGE SCALE GENOMIC DNA]</scope>
    <source>
        <strain evidence="5">PI 553951</strain>
    </source>
</reference>
<organism evidence="5 6">
    <name type="scientific">Rubus argutus</name>
    <name type="common">Southern blackberry</name>
    <dbReference type="NCBI Taxonomy" id="59490"/>
    <lineage>
        <taxon>Eukaryota</taxon>
        <taxon>Viridiplantae</taxon>
        <taxon>Streptophyta</taxon>
        <taxon>Embryophyta</taxon>
        <taxon>Tracheophyta</taxon>
        <taxon>Spermatophyta</taxon>
        <taxon>Magnoliopsida</taxon>
        <taxon>eudicotyledons</taxon>
        <taxon>Gunneridae</taxon>
        <taxon>Pentapetalae</taxon>
        <taxon>rosids</taxon>
        <taxon>fabids</taxon>
        <taxon>Rosales</taxon>
        <taxon>Rosaceae</taxon>
        <taxon>Rosoideae</taxon>
        <taxon>Rosoideae incertae sedis</taxon>
        <taxon>Rubus</taxon>
    </lineage>
</organism>
<dbReference type="Gene3D" id="1.10.8.430">
    <property type="entry name" value="Helical domain of apoptotic protease-activating factors"/>
    <property type="match status" value="1"/>
</dbReference>
<dbReference type="GO" id="GO:0043531">
    <property type="term" value="F:ADP binding"/>
    <property type="evidence" value="ECO:0007669"/>
    <property type="project" value="InterPro"/>
</dbReference>
<dbReference type="InterPro" id="IPR050905">
    <property type="entry name" value="Plant_NBS-LRR"/>
</dbReference>
<protein>
    <recommendedName>
        <fullName evidence="4">NB-ARC domain-containing protein</fullName>
    </recommendedName>
</protein>
<evidence type="ECO:0000256" key="3">
    <source>
        <dbReference type="ARBA" id="ARBA00022840"/>
    </source>
</evidence>
<dbReference type="InterPro" id="IPR002182">
    <property type="entry name" value="NB-ARC"/>
</dbReference>
<feature type="domain" description="NB-ARC" evidence="4">
    <location>
        <begin position="159"/>
        <end position="317"/>
    </location>
</feature>
<dbReference type="AlphaFoldDB" id="A0AAW1Y6B5"/>
<dbReference type="InterPro" id="IPR027417">
    <property type="entry name" value="P-loop_NTPase"/>
</dbReference>
<dbReference type="GO" id="GO:0005524">
    <property type="term" value="F:ATP binding"/>
    <property type="evidence" value="ECO:0007669"/>
    <property type="project" value="UniProtKB-KW"/>
</dbReference>
<dbReference type="Gene3D" id="3.40.50.300">
    <property type="entry name" value="P-loop containing nucleotide triphosphate hydrolases"/>
    <property type="match status" value="1"/>
</dbReference>
<dbReference type="SUPFAM" id="SSF52540">
    <property type="entry name" value="P-loop containing nucleoside triphosphate hydrolases"/>
    <property type="match status" value="1"/>
</dbReference>
<dbReference type="Pfam" id="PF00931">
    <property type="entry name" value="NB-ARC"/>
    <property type="match status" value="1"/>
</dbReference>
<accession>A0AAW1Y6B5</accession>
<comment type="caution">
    <text evidence="5">The sequence shown here is derived from an EMBL/GenBank/DDBJ whole genome shotgun (WGS) entry which is preliminary data.</text>
</comment>
<dbReference type="GO" id="GO:0006952">
    <property type="term" value="P:defense response"/>
    <property type="evidence" value="ECO:0007669"/>
    <property type="project" value="UniProtKB-KW"/>
</dbReference>
<proteinExistence type="predicted"/>
<evidence type="ECO:0000259" key="4">
    <source>
        <dbReference type="Pfam" id="PF00931"/>
    </source>
</evidence>
<evidence type="ECO:0000256" key="2">
    <source>
        <dbReference type="ARBA" id="ARBA00022821"/>
    </source>
</evidence>
<keyword evidence="1" id="KW-0547">Nucleotide-binding</keyword>
<name>A0AAW1Y6B5_RUBAR</name>
<keyword evidence="6" id="KW-1185">Reference proteome</keyword>
<dbReference type="InterPro" id="IPR042197">
    <property type="entry name" value="Apaf_helical"/>
</dbReference>
<dbReference type="PRINTS" id="PR00364">
    <property type="entry name" value="DISEASERSIST"/>
</dbReference>
<sequence>MEAIISPIVKKIAEYSVAPVVRQFCCLIRYKSNVAHLTNQVQHLCNKRDGVNMEVERARDALMRIDPGVESWLEEVRKIMDEKETYFKEETVAKKATCCNGLFPNLNGRYSLGRKAKKMTLVVDNLLARDLATIAHSAPHPEVGDSSSGRIIDFESRRSTIRNVMEALKGNQISVIVICGMGGIGKTTLVGEVVNKAREERIFDEYTMAVVTETLDLSKIQRDVAEYLGLPLKEEGLEARAGQLRKRLSDTRVLVVLDNVWTSLDLWKIGIPSCPKSCKVLVTSPNQDVFNEEETRKIFHIGVLPESDAWSLFKKVAGGYIESDPELRPIAEQILSKCEGLPVAIWTLGSALRQKNKAIWKNALGLLQKPFRGDIQGMKKNVYQAIRLSYDFLESKEAKSCFFVVLCISKKHLYTCRRFGDTWARARALSRH</sequence>
<evidence type="ECO:0000313" key="6">
    <source>
        <dbReference type="Proteomes" id="UP001457282"/>
    </source>
</evidence>
<dbReference type="PANTHER" id="PTHR33463:SF198">
    <property type="entry name" value="RPP4C3"/>
    <property type="match status" value="1"/>
</dbReference>
<keyword evidence="3" id="KW-0067">ATP-binding</keyword>
<dbReference type="Proteomes" id="UP001457282">
    <property type="component" value="Unassembled WGS sequence"/>
</dbReference>
<evidence type="ECO:0000256" key="1">
    <source>
        <dbReference type="ARBA" id="ARBA00022741"/>
    </source>
</evidence>
<keyword evidence="2" id="KW-0611">Plant defense</keyword>